<dbReference type="InterPro" id="IPR000089">
    <property type="entry name" value="Biotin_lipoyl"/>
</dbReference>
<dbReference type="InterPro" id="IPR011053">
    <property type="entry name" value="Single_hybrid_motif"/>
</dbReference>
<name>W0RJW2_9BACT</name>
<gene>
    <name evidence="6" type="ORF">J421_3534</name>
</gene>
<keyword evidence="7" id="KW-1185">Reference proteome</keyword>
<evidence type="ECO:0000256" key="4">
    <source>
        <dbReference type="RuleBase" id="RU364072"/>
    </source>
</evidence>
<keyword evidence="4" id="KW-0443">Lipid metabolism</keyword>
<evidence type="ECO:0000256" key="2">
    <source>
        <dbReference type="ARBA" id="ARBA00017562"/>
    </source>
</evidence>
<dbReference type="PATRIC" id="fig|861299.3.peg.3588"/>
<keyword evidence="4" id="KW-0276">Fatty acid metabolism</keyword>
<dbReference type="Proteomes" id="UP000019151">
    <property type="component" value="Chromosome"/>
</dbReference>
<dbReference type="FunCoup" id="W0RJW2">
    <property type="interactions" value="247"/>
</dbReference>
<evidence type="ECO:0000256" key="3">
    <source>
        <dbReference type="ARBA" id="ARBA00023267"/>
    </source>
</evidence>
<dbReference type="CDD" id="cd06850">
    <property type="entry name" value="biotinyl_domain"/>
    <property type="match status" value="1"/>
</dbReference>
<dbReference type="Pfam" id="PF00364">
    <property type="entry name" value="Biotin_lipoyl"/>
    <property type="match status" value="1"/>
</dbReference>
<keyword evidence="4" id="KW-0275">Fatty acid biosynthesis</keyword>
<dbReference type="InParanoid" id="W0RJW2"/>
<proteinExistence type="predicted"/>
<dbReference type="STRING" id="861299.J421_3534"/>
<dbReference type="EMBL" id="CP007128">
    <property type="protein sequence ID" value="AHG91071.1"/>
    <property type="molecule type" value="Genomic_DNA"/>
</dbReference>
<accession>W0RJW2</accession>
<dbReference type="SUPFAM" id="SSF51230">
    <property type="entry name" value="Single hybrid motif"/>
    <property type="match status" value="1"/>
</dbReference>
<dbReference type="NCBIfam" id="TIGR00531">
    <property type="entry name" value="BCCP"/>
    <property type="match status" value="1"/>
</dbReference>
<comment type="pathway">
    <text evidence="4">Lipid metabolism; fatty acid biosynthesis.</text>
</comment>
<dbReference type="PROSITE" id="PS50968">
    <property type="entry name" value="BIOTINYL_LIPOYL"/>
    <property type="match status" value="1"/>
</dbReference>
<dbReference type="RefSeq" id="WP_201773038.1">
    <property type="nucleotide sequence ID" value="NZ_CP007128.1"/>
</dbReference>
<dbReference type="Gene3D" id="2.40.50.100">
    <property type="match status" value="1"/>
</dbReference>
<protein>
    <recommendedName>
        <fullName evidence="2 4">Biotin carboxyl carrier protein of acetyl-CoA carboxylase</fullName>
    </recommendedName>
</protein>
<keyword evidence="3 4" id="KW-0092">Biotin</keyword>
<dbReference type="InterPro" id="IPR001249">
    <property type="entry name" value="AcCoA_biotinCC"/>
</dbReference>
<feature type="domain" description="Lipoyl-binding" evidence="5">
    <location>
        <begin position="92"/>
        <end position="168"/>
    </location>
</feature>
<evidence type="ECO:0000256" key="1">
    <source>
        <dbReference type="ARBA" id="ARBA00003761"/>
    </source>
</evidence>
<dbReference type="InterPro" id="IPR050709">
    <property type="entry name" value="Biotin_Carboxyl_Carrier/Decarb"/>
</dbReference>
<dbReference type="PANTHER" id="PTHR45266:SF3">
    <property type="entry name" value="OXALOACETATE DECARBOXYLASE ALPHA CHAIN"/>
    <property type="match status" value="1"/>
</dbReference>
<organism evidence="6 7">
    <name type="scientific">Gemmatirosa kalamazoonensis</name>
    <dbReference type="NCBI Taxonomy" id="861299"/>
    <lineage>
        <taxon>Bacteria</taxon>
        <taxon>Pseudomonadati</taxon>
        <taxon>Gemmatimonadota</taxon>
        <taxon>Gemmatimonadia</taxon>
        <taxon>Gemmatimonadales</taxon>
        <taxon>Gemmatimonadaceae</taxon>
        <taxon>Gemmatirosa</taxon>
    </lineage>
</organism>
<dbReference type="UniPathway" id="UPA00094"/>
<dbReference type="PANTHER" id="PTHR45266">
    <property type="entry name" value="OXALOACETATE DECARBOXYLASE ALPHA CHAIN"/>
    <property type="match status" value="1"/>
</dbReference>
<dbReference type="HOGENOM" id="CLU_016733_3_0_0"/>
<reference evidence="6 7" key="1">
    <citation type="journal article" date="2014" name="Genome Announc.">
        <title>Genome Sequence and Methylome of Soil Bacterium Gemmatirosa kalamazoonensis KBS708T, a Member of the Rarely Cultivated Gemmatimonadetes Phylum.</title>
        <authorList>
            <person name="Debruyn J.M."/>
            <person name="Radosevich M."/>
            <person name="Wommack K.E."/>
            <person name="Polson S.W."/>
            <person name="Hauser L.J."/>
            <person name="Fawaz M.N."/>
            <person name="Korlach J."/>
            <person name="Tsai Y.C."/>
        </authorList>
    </citation>
    <scope>NUCLEOTIDE SEQUENCE [LARGE SCALE GENOMIC DNA]</scope>
    <source>
        <strain evidence="6 7">KBS708</strain>
    </source>
</reference>
<sequence>MIDLRYVKKLIEMLDGSSVDSIEISSDKGMKLRISKTPQQRGTMQVAAPVAMPAMPAMLPAPVAPSMPTPADGMSAIAESAGARGEAPASKLLEIKSPMVGTFYSAPDPNSPSYASVGQRVSKGQIVCIIEAMKIMNEIESEYDGVVKEIVADNAHPVEYGQVLFRIDPNG</sequence>
<dbReference type="GO" id="GO:0009317">
    <property type="term" value="C:acetyl-CoA carboxylase complex"/>
    <property type="evidence" value="ECO:0007669"/>
    <property type="project" value="InterPro"/>
</dbReference>
<keyword evidence="4" id="KW-0444">Lipid biosynthesis</keyword>
<evidence type="ECO:0000313" key="7">
    <source>
        <dbReference type="Proteomes" id="UP000019151"/>
    </source>
</evidence>
<evidence type="ECO:0000259" key="5">
    <source>
        <dbReference type="PROSITE" id="PS50968"/>
    </source>
</evidence>
<evidence type="ECO:0000313" key="6">
    <source>
        <dbReference type="EMBL" id="AHG91071.1"/>
    </source>
</evidence>
<dbReference type="GO" id="GO:0003989">
    <property type="term" value="F:acetyl-CoA carboxylase activity"/>
    <property type="evidence" value="ECO:0007669"/>
    <property type="project" value="InterPro"/>
</dbReference>
<comment type="function">
    <text evidence="1 4">This protein is a component of the acetyl coenzyme A carboxylase complex; first, biotin carboxylase catalyzes the carboxylation of the carrier protein and then the transcarboxylase transfers the carboxyl group to form malonyl-CoA.</text>
</comment>
<dbReference type="GO" id="GO:0006633">
    <property type="term" value="P:fatty acid biosynthetic process"/>
    <property type="evidence" value="ECO:0007669"/>
    <property type="project" value="UniProtKB-UniPathway"/>
</dbReference>
<dbReference type="PRINTS" id="PR01071">
    <property type="entry name" value="ACOABIOTINCC"/>
</dbReference>
<dbReference type="AlphaFoldDB" id="W0RJW2"/>
<dbReference type="eggNOG" id="COG0511">
    <property type="taxonomic scope" value="Bacteria"/>
</dbReference>
<dbReference type="KEGG" id="gba:J421_3534"/>